<name>A0A915JSJ3_ROMCU</name>
<sequence>PWEILGLAVGQLFGKNKIIGSSTDCSCTVATPPNGSISPPASIPTISFSAKIKSRNPSIELIINGMQKRG</sequence>
<evidence type="ECO:0000313" key="2">
    <source>
        <dbReference type="WBParaSite" id="nRc.2.0.1.t29211-RA"/>
    </source>
</evidence>
<reference evidence="2" key="1">
    <citation type="submission" date="2022-11" db="UniProtKB">
        <authorList>
            <consortium name="WormBaseParasite"/>
        </authorList>
    </citation>
    <scope>IDENTIFICATION</scope>
</reference>
<evidence type="ECO:0000313" key="1">
    <source>
        <dbReference type="Proteomes" id="UP000887565"/>
    </source>
</evidence>
<dbReference type="WBParaSite" id="nRc.2.0.1.t29211-RA">
    <property type="protein sequence ID" value="nRc.2.0.1.t29211-RA"/>
    <property type="gene ID" value="nRc.2.0.1.g29211"/>
</dbReference>
<organism evidence="1 2">
    <name type="scientific">Romanomermis culicivorax</name>
    <name type="common">Nematode worm</name>
    <dbReference type="NCBI Taxonomy" id="13658"/>
    <lineage>
        <taxon>Eukaryota</taxon>
        <taxon>Metazoa</taxon>
        <taxon>Ecdysozoa</taxon>
        <taxon>Nematoda</taxon>
        <taxon>Enoplea</taxon>
        <taxon>Dorylaimia</taxon>
        <taxon>Mermithida</taxon>
        <taxon>Mermithoidea</taxon>
        <taxon>Mermithidae</taxon>
        <taxon>Romanomermis</taxon>
    </lineage>
</organism>
<accession>A0A915JSJ3</accession>
<proteinExistence type="predicted"/>
<protein>
    <submittedName>
        <fullName evidence="2">Uncharacterized protein</fullName>
    </submittedName>
</protein>
<keyword evidence="1" id="KW-1185">Reference proteome</keyword>
<dbReference type="Proteomes" id="UP000887565">
    <property type="component" value="Unplaced"/>
</dbReference>
<dbReference type="AlphaFoldDB" id="A0A915JSJ3"/>